<feature type="region of interest" description="Disordered" evidence="2">
    <location>
        <begin position="199"/>
        <end position="236"/>
    </location>
</feature>
<reference evidence="4" key="3">
    <citation type="submission" date="2023-05" db="EMBL/GenBank/DDBJ databases">
        <authorList>
            <person name="Smith C.H."/>
        </authorList>
    </citation>
    <scope>NUCLEOTIDE SEQUENCE</scope>
    <source>
        <strain evidence="4">CHS0354</strain>
        <tissue evidence="4">Mantle</tissue>
    </source>
</reference>
<sequence length="401" mass="45872">MVKERNMDDLKLKKGGIRSSHNSNLEMRRPLKTPILTPPDFNIEPERLQDDYVEYETQYLGCIPDVPMEVDITNRTEVLRFIDRGQKKNYLQNEVEVIFSICKQNIKISRRDGSEEQLLRVPINEIAAICYIKDDGIHVLAAKHGTQENCSLAVLHCKSQDIAEAICALVAQCFHLVYTDVMIDLIERTIDIAYKEASGSLSSSDSTPIIQQEPGTSFHLPNERAPSTLSKTSNESGQAEIILRDYMKELQKKLKADELAQFSTLLKMWNFSNFSAAPRLPFQDFCEKLYNLYGPERKYLLARFFPFIPEKDCAYFEKFLTKHNISFSENDQGTLNSIHGMPRFYSRSISDVSISSNLANGNDLDPGTREEFNYMLDEMKNKFEQIDASVGDPTQSYLPLK</sequence>
<feature type="compositionally biased region" description="Polar residues" evidence="2">
    <location>
        <begin position="199"/>
        <end position="215"/>
    </location>
</feature>
<dbReference type="Pfam" id="PF10480">
    <property type="entry name" value="ICAP-1_inte_bdg"/>
    <property type="match status" value="1"/>
</dbReference>
<comment type="caution">
    <text evidence="4">The sequence shown here is derived from an EMBL/GenBank/DDBJ whole genome shotgun (WGS) entry which is preliminary data.</text>
</comment>
<evidence type="ECO:0000256" key="1">
    <source>
        <dbReference type="ARBA" id="ARBA00010822"/>
    </source>
</evidence>
<dbReference type="Pfam" id="PF16545">
    <property type="entry name" value="CCM2_C"/>
    <property type="match status" value="1"/>
</dbReference>
<dbReference type="PANTHER" id="PTHR21642:SF6">
    <property type="entry name" value="CEREBRAL CAVERNOUS MALFORMATIONS 2 HARMONIN-HOMOLOGY DOMAIN-CONTAINING PROTEIN"/>
    <property type="match status" value="1"/>
</dbReference>
<keyword evidence="5" id="KW-1185">Reference proteome</keyword>
<dbReference type="InterPro" id="IPR011993">
    <property type="entry name" value="PH-like_dom_sf"/>
</dbReference>
<dbReference type="InterPro" id="IPR026159">
    <property type="entry name" value="Malcavernin"/>
</dbReference>
<dbReference type="InterPro" id="IPR019517">
    <property type="entry name" value="Integrin-bd_ICAP-1"/>
</dbReference>
<dbReference type="Proteomes" id="UP001195483">
    <property type="component" value="Unassembled WGS sequence"/>
</dbReference>
<dbReference type="AlphaFoldDB" id="A0AAE0S494"/>
<dbReference type="SUPFAM" id="SSF50729">
    <property type="entry name" value="PH domain-like"/>
    <property type="match status" value="1"/>
</dbReference>
<dbReference type="EMBL" id="JAEAOA010001475">
    <property type="protein sequence ID" value="KAK3585026.1"/>
    <property type="molecule type" value="Genomic_DNA"/>
</dbReference>
<accession>A0AAE0S494</accession>
<evidence type="ECO:0000313" key="5">
    <source>
        <dbReference type="Proteomes" id="UP001195483"/>
    </source>
</evidence>
<evidence type="ECO:0000313" key="4">
    <source>
        <dbReference type="EMBL" id="KAK3585026.1"/>
    </source>
</evidence>
<feature type="domain" description="Cerebral cavernous malformations 2 harmonin-homology" evidence="3">
    <location>
        <begin position="233"/>
        <end position="323"/>
    </location>
</feature>
<proteinExistence type="inferred from homology"/>
<feature type="compositionally biased region" description="Polar residues" evidence="2">
    <location>
        <begin position="225"/>
        <end position="236"/>
    </location>
</feature>
<gene>
    <name evidence="4" type="ORF">CHS0354_024941</name>
</gene>
<feature type="compositionally biased region" description="Basic and acidic residues" evidence="2">
    <location>
        <begin position="1"/>
        <end position="12"/>
    </location>
</feature>
<dbReference type="Gene3D" id="2.30.29.30">
    <property type="entry name" value="Pleckstrin-homology domain (PH domain)/Phosphotyrosine-binding domain (PTB)"/>
    <property type="match status" value="1"/>
</dbReference>
<dbReference type="Gene3D" id="1.20.1160.20">
    <property type="match status" value="1"/>
</dbReference>
<evidence type="ECO:0000259" key="3">
    <source>
        <dbReference type="Pfam" id="PF16545"/>
    </source>
</evidence>
<reference evidence="4" key="2">
    <citation type="journal article" date="2021" name="Genome Biol. Evol.">
        <title>Developing a high-quality reference genome for a parasitic bivalve with doubly uniparental inheritance (Bivalvia: Unionida).</title>
        <authorList>
            <person name="Smith C.H."/>
        </authorList>
    </citation>
    <scope>NUCLEOTIDE SEQUENCE</scope>
    <source>
        <strain evidence="4">CHS0354</strain>
        <tissue evidence="4">Mantle</tissue>
    </source>
</reference>
<evidence type="ECO:0000256" key="2">
    <source>
        <dbReference type="SAM" id="MobiDB-lite"/>
    </source>
</evidence>
<comment type="similarity">
    <text evidence="1">Belongs to the CCM2 family.</text>
</comment>
<feature type="region of interest" description="Disordered" evidence="2">
    <location>
        <begin position="1"/>
        <end position="24"/>
    </location>
</feature>
<name>A0AAE0S494_9BIVA</name>
<reference evidence="4" key="1">
    <citation type="journal article" date="2021" name="Genome Biol. Evol.">
        <title>A High-Quality Reference Genome for a Parasitic Bivalve with Doubly Uniparental Inheritance (Bivalvia: Unionida).</title>
        <authorList>
            <person name="Smith C.H."/>
        </authorList>
    </citation>
    <scope>NUCLEOTIDE SEQUENCE</scope>
    <source>
        <strain evidence="4">CHS0354</strain>
    </source>
</reference>
<dbReference type="PANTHER" id="PTHR21642">
    <property type="entry name" value="CEREBRAL CAVERNOUS MALFORMATIONS PROTEIN 2 HOMOLOG"/>
    <property type="match status" value="1"/>
</dbReference>
<organism evidence="4 5">
    <name type="scientific">Potamilus streckersoni</name>
    <dbReference type="NCBI Taxonomy" id="2493646"/>
    <lineage>
        <taxon>Eukaryota</taxon>
        <taxon>Metazoa</taxon>
        <taxon>Spiralia</taxon>
        <taxon>Lophotrochozoa</taxon>
        <taxon>Mollusca</taxon>
        <taxon>Bivalvia</taxon>
        <taxon>Autobranchia</taxon>
        <taxon>Heteroconchia</taxon>
        <taxon>Palaeoheterodonta</taxon>
        <taxon>Unionida</taxon>
        <taxon>Unionoidea</taxon>
        <taxon>Unionidae</taxon>
        <taxon>Ambleminae</taxon>
        <taxon>Lampsilini</taxon>
        <taxon>Potamilus</taxon>
    </lineage>
</organism>
<dbReference type="InterPro" id="IPR032375">
    <property type="entry name" value="CCM2_C"/>
</dbReference>
<protein>
    <recommendedName>
        <fullName evidence="3">Cerebral cavernous malformations 2 harmonin-homology domain-containing protein</fullName>
    </recommendedName>
</protein>